<evidence type="ECO:0000313" key="2">
    <source>
        <dbReference type="Proteomes" id="UP000242664"/>
    </source>
</evidence>
<evidence type="ECO:0000313" key="1">
    <source>
        <dbReference type="EMBL" id="EDN58721.1"/>
    </source>
</evidence>
<sequence length="33" mass="3808">MSDKINVKDKILCTCHSIFVLVSFLSHSKTQKR</sequence>
<feature type="non-terminal residue" evidence="1">
    <location>
        <position position="33"/>
    </location>
</feature>
<accession>A0ABM9WZ26</accession>
<protein>
    <submittedName>
        <fullName evidence="1">Uncharacterized protein</fullName>
    </submittedName>
</protein>
<gene>
    <name evidence="1" type="ORF">VEx25_A1150</name>
</gene>
<reference evidence="2" key="1">
    <citation type="submission" date="2006-10" db="EMBL/GenBank/DDBJ databases">
        <authorList>
            <person name="Heidelberg J."/>
            <person name="Sebastian Y."/>
        </authorList>
    </citation>
    <scope>NUCLEOTIDE SEQUENCE [LARGE SCALE GENOMIC DNA]</scope>
    <source>
        <strain evidence="2">EX25</strain>
    </source>
</reference>
<organism evidence="1 2">
    <name type="scientific">Vibrio antiquarius (strain Ex25)</name>
    <dbReference type="NCBI Taxonomy" id="150340"/>
    <lineage>
        <taxon>Bacteria</taxon>
        <taxon>Pseudomonadati</taxon>
        <taxon>Pseudomonadota</taxon>
        <taxon>Gammaproteobacteria</taxon>
        <taxon>Vibrionales</taxon>
        <taxon>Vibrionaceae</taxon>
        <taxon>Vibrio</taxon>
        <taxon>Vibrio diabolicus subgroup</taxon>
    </lineage>
</organism>
<dbReference type="EMBL" id="DS267809">
    <property type="protein sequence ID" value="EDN58721.1"/>
    <property type="molecule type" value="Genomic_DNA"/>
</dbReference>
<name>A0ABM9WZ26_VIBAE</name>
<dbReference type="Proteomes" id="UP000242664">
    <property type="component" value="Unassembled WGS sequence"/>
</dbReference>
<proteinExistence type="predicted"/>
<keyword evidence="2" id="KW-1185">Reference proteome</keyword>